<protein>
    <recommendedName>
        <fullName evidence="3">DUF4302 domain-containing protein</fullName>
    </recommendedName>
</protein>
<dbReference type="AlphaFoldDB" id="A0A512BFX7"/>
<dbReference type="Pfam" id="PF14135">
    <property type="entry name" value="DUF4302"/>
    <property type="match status" value="1"/>
</dbReference>
<accession>A0A512BFX7</accession>
<reference evidence="1 2" key="1">
    <citation type="submission" date="2019-07" db="EMBL/GenBank/DDBJ databases">
        <title>Whole genome shotgun sequence of Segetibacter aerophilus NBRC 106135.</title>
        <authorList>
            <person name="Hosoyama A."/>
            <person name="Uohara A."/>
            <person name="Ohji S."/>
            <person name="Ichikawa N."/>
        </authorList>
    </citation>
    <scope>NUCLEOTIDE SEQUENCE [LARGE SCALE GENOMIC DNA]</scope>
    <source>
        <strain evidence="1 2">NBRC 106135</strain>
    </source>
</reference>
<dbReference type="Proteomes" id="UP000321513">
    <property type="component" value="Unassembled WGS sequence"/>
</dbReference>
<dbReference type="OrthoDB" id="707849at2"/>
<name>A0A512BFX7_9BACT</name>
<keyword evidence="2" id="KW-1185">Reference proteome</keyword>
<evidence type="ECO:0000313" key="1">
    <source>
        <dbReference type="EMBL" id="GEO10874.1"/>
    </source>
</evidence>
<proteinExistence type="predicted"/>
<organism evidence="1 2">
    <name type="scientific">Segetibacter aerophilus</name>
    <dbReference type="NCBI Taxonomy" id="670293"/>
    <lineage>
        <taxon>Bacteria</taxon>
        <taxon>Pseudomonadati</taxon>
        <taxon>Bacteroidota</taxon>
        <taxon>Chitinophagia</taxon>
        <taxon>Chitinophagales</taxon>
        <taxon>Chitinophagaceae</taxon>
        <taxon>Segetibacter</taxon>
    </lineage>
</organism>
<dbReference type="InterPro" id="IPR025396">
    <property type="entry name" value="DUF4302"/>
</dbReference>
<evidence type="ECO:0008006" key="3">
    <source>
        <dbReference type="Google" id="ProtNLM"/>
    </source>
</evidence>
<dbReference type="EMBL" id="BJYT01000013">
    <property type="protein sequence ID" value="GEO10874.1"/>
    <property type="molecule type" value="Genomic_DNA"/>
</dbReference>
<evidence type="ECO:0000313" key="2">
    <source>
        <dbReference type="Proteomes" id="UP000321513"/>
    </source>
</evidence>
<sequence length="436" mass="47765">MKKLLIIIVAAVSLFSGCKKDDGSIFSKSPDERINDALTAYQTQLSGATNGWKGLIYPKSGGIYTFYFKFNSSNRVQMLSSFDSASAVTMKESSYRLKAVQQPSLLFDTYSYLHVLADPNPDVSGGPVGAGLQSDFEYYFDSSSADTINLVGRFNGSKAVLVKATQAEATAFASGQLANGLLINKIQTYYKRLTIGSTSVDFYFDPLTRSIKWTDVNGNLMDSTRMSDYFLILGGIGFTRPITVGNQKISQITNLSFSTTSQSISATANNVAATIAEVIVPLKVDLNAPSRWWNYAAATDDYWYSIDGFHVNGVEDAYGVNKLISSGGLPYYFLIYYPRYSTTNDLFAPVFLDEAANSLVVDYGSAPRIPTFTADGRVLFRELGMYGAYPTTGGANASRQLLYNSSGFYLVQTSGSTYDMVSSRDGKSWITWYSSK</sequence>
<dbReference type="RefSeq" id="WP_147204986.1">
    <property type="nucleotide sequence ID" value="NZ_BJYT01000013.1"/>
</dbReference>
<comment type="caution">
    <text evidence="1">The sequence shown here is derived from an EMBL/GenBank/DDBJ whole genome shotgun (WGS) entry which is preliminary data.</text>
</comment>
<gene>
    <name evidence="1" type="ORF">SAE01_33700</name>
</gene>
<dbReference type="PROSITE" id="PS51257">
    <property type="entry name" value="PROKAR_LIPOPROTEIN"/>
    <property type="match status" value="1"/>
</dbReference>